<feature type="domain" description="Glycosyl transferase family 1" evidence="2">
    <location>
        <begin position="179"/>
        <end position="324"/>
    </location>
</feature>
<sequence length="368" mass="41167">MIAINARFLTQETRGVQRFAEQVCLELAAMRKDLTFIAPDDIRMHASAERLQVRRIGRNHGHLWEQLDLPLWLARHGYPPLVSLCNTAPLIYRNQIATHHDITYVRHPESYSRAFRSVYKGLTPLLLKRIKALITVSDFSRKEIARYYGYPSEKICVVPNAVSAKFHPPSGADRSGNARPYVLAVSSPNAHKNFARMVAAFLSLEGFDDVELHIVGDSHSVFSGSTSSMDGNPRVRILGRLNDDQLVREYQGATAFVFPSLYEGFGIPPLEAQACGCPVIAARAASIPEVLGESVLYFEPLNIEDIARCMRHVLQDARLRDDLRTLGLANVERYSWKRSAQTVSQLIDKALMGKPSPPSFIAWSSGRP</sequence>
<keyword evidence="1 4" id="KW-0808">Transferase</keyword>
<dbReference type="Pfam" id="PF00534">
    <property type="entry name" value="Glycos_transf_1"/>
    <property type="match status" value="1"/>
</dbReference>
<dbReference type="EMBL" id="JXXD01000245">
    <property type="protein sequence ID" value="KIZ33376.1"/>
    <property type="molecule type" value="Genomic_DNA"/>
</dbReference>
<dbReference type="GO" id="GO:0016757">
    <property type="term" value="F:glycosyltransferase activity"/>
    <property type="evidence" value="ECO:0007669"/>
    <property type="project" value="InterPro"/>
</dbReference>
<reference evidence="4 5" key="1">
    <citation type="submission" date="2014-11" db="EMBL/GenBank/DDBJ databases">
        <title>Genomics and ecophysiology of heterotrophic nitrogen fixing bacteria isolated from estuarine surface water.</title>
        <authorList>
            <person name="Bentzon-Tilia M."/>
            <person name="Severin I."/>
            <person name="Hansen L.H."/>
            <person name="Riemann L."/>
        </authorList>
    </citation>
    <scope>NUCLEOTIDE SEQUENCE [LARGE SCALE GENOMIC DNA]</scope>
    <source>
        <strain evidence="4 5">BAL361</strain>
    </source>
</reference>
<dbReference type="PATRIC" id="fig|316.110.peg.2575"/>
<accession>A0A0D7DYP2</accession>
<dbReference type="RefSeq" id="WP_044316257.1">
    <property type="nucleotide sequence ID" value="NZ_JXXD01000245.1"/>
</dbReference>
<dbReference type="CDD" id="cd03809">
    <property type="entry name" value="GT4_MtfB-like"/>
    <property type="match status" value="1"/>
</dbReference>
<feature type="domain" description="Glycosyltransferase subfamily 4-like N-terminal" evidence="3">
    <location>
        <begin position="14"/>
        <end position="163"/>
    </location>
</feature>
<dbReference type="GO" id="GO:0009103">
    <property type="term" value="P:lipopolysaccharide biosynthetic process"/>
    <property type="evidence" value="ECO:0007669"/>
    <property type="project" value="TreeGrafter"/>
</dbReference>
<dbReference type="InterPro" id="IPR001296">
    <property type="entry name" value="Glyco_trans_1"/>
</dbReference>
<organism evidence="4 5">
    <name type="scientific">Stutzerimonas stutzeri</name>
    <name type="common">Pseudomonas stutzeri</name>
    <dbReference type="NCBI Taxonomy" id="316"/>
    <lineage>
        <taxon>Bacteria</taxon>
        <taxon>Pseudomonadati</taxon>
        <taxon>Pseudomonadota</taxon>
        <taxon>Gammaproteobacteria</taxon>
        <taxon>Pseudomonadales</taxon>
        <taxon>Pseudomonadaceae</taxon>
        <taxon>Stutzerimonas</taxon>
    </lineage>
</organism>
<dbReference type="SUPFAM" id="SSF53756">
    <property type="entry name" value="UDP-Glycosyltransferase/glycogen phosphorylase"/>
    <property type="match status" value="1"/>
</dbReference>
<evidence type="ECO:0000259" key="3">
    <source>
        <dbReference type="Pfam" id="PF13439"/>
    </source>
</evidence>
<evidence type="ECO:0000313" key="5">
    <source>
        <dbReference type="Proteomes" id="UP000032439"/>
    </source>
</evidence>
<protein>
    <submittedName>
        <fullName evidence="4">Glycosyl transferase family 1</fullName>
    </submittedName>
</protein>
<comment type="caution">
    <text evidence="4">The sequence shown here is derived from an EMBL/GenBank/DDBJ whole genome shotgun (WGS) entry which is preliminary data.</text>
</comment>
<dbReference type="Proteomes" id="UP000032439">
    <property type="component" value="Unassembled WGS sequence"/>
</dbReference>
<dbReference type="AlphaFoldDB" id="A0A0D7DYP2"/>
<dbReference type="InterPro" id="IPR028098">
    <property type="entry name" value="Glyco_trans_4-like_N"/>
</dbReference>
<gene>
    <name evidence="4" type="ORF">LO50_21130</name>
</gene>
<dbReference type="Pfam" id="PF13439">
    <property type="entry name" value="Glyco_transf_4"/>
    <property type="match status" value="1"/>
</dbReference>
<evidence type="ECO:0000313" key="4">
    <source>
        <dbReference type="EMBL" id="KIZ33376.1"/>
    </source>
</evidence>
<evidence type="ECO:0000256" key="1">
    <source>
        <dbReference type="ARBA" id="ARBA00022679"/>
    </source>
</evidence>
<name>A0A0D7DYP2_STUST</name>
<evidence type="ECO:0000259" key="2">
    <source>
        <dbReference type="Pfam" id="PF00534"/>
    </source>
</evidence>
<dbReference type="PANTHER" id="PTHR46401">
    <property type="entry name" value="GLYCOSYLTRANSFERASE WBBK-RELATED"/>
    <property type="match status" value="1"/>
</dbReference>
<dbReference type="PANTHER" id="PTHR46401:SF2">
    <property type="entry name" value="GLYCOSYLTRANSFERASE WBBK-RELATED"/>
    <property type="match status" value="1"/>
</dbReference>
<proteinExistence type="predicted"/>
<dbReference type="Gene3D" id="3.40.50.2000">
    <property type="entry name" value="Glycogen Phosphorylase B"/>
    <property type="match status" value="2"/>
</dbReference>